<dbReference type="AlphaFoldDB" id="A0A1I3XQW0"/>
<name>A0A1I3XQW0_9BACL</name>
<dbReference type="GeneID" id="301128482"/>
<dbReference type="STRING" id="1884381.SAMN05518846_11035"/>
<dbReference type="Pfam" id="PF13416">
    <property type="entry name" value="SBP_bac_8"/>
    <property type="match status" value="1"/>
</dbReference>
<keyword evidence="2" id="KW-0479">Metal-binding</keyword>
<keyword evidence="6" id="KW-1185">Reference proteome</keyword>
<evidence type="ECO:0000256" key="1">
    <source>
        <dbReference type="ARBA" id="ARBA00022729"/>
    </source>
</evidence>
<dbReference type="PROSITE" id="PS51257">
    <property type="entry name" value="PROKAR_LIPOPROTEIN"/>
    <property type="match status" value="1"/>
</dbReference>
<keyword evidence="2" id="KW-0408">Iron</keyword>
<dbReference type="InterPro" id="IPR006059">
    <property type="entry name" value="SBP"/>
</dbReference>
<dbReference type="PANTHER" id="PTHR30006">
    <property type="entry name" value="THIAMINE-BINDING PERIPLASMIC PROTEIN-RELATED"/>
    <property type="match status" value="1"/>
</dbReference>
<dbReference type="EMBL" id="FORT01000010">
    <property type="protein sequence ID" value="SFK21908.1"/>
    <property type="molecule type" value="Genomic_DNA"/>
</dbReference>
<feature type="signal peptide" evidence="4">
    <location>
        <begin position="1"/>
        <end position="23"/>
    </location>
</feature>
<dbReference type="SUPFAM" id="SSF53850">
    <property type="entry name" value="Periplasmic binding protein-like II"/>
    <property type="match status" value="1"/>
</dbReference>
<dbReference type="CDD" id="cd13547">
    <property type="entry name" value="PBP2_Fbp_like_2"/>
    <property type="match status" value="1"/>
</dbReference>
<sequence length="362" mass="37846">MKSVTLRKWTLSLFAAISVVGLAACGSQSAPAPSASTPSTTPAAAPAPAPATTAPKVEGTLSFYTSQPDTDAAALIEGFTKKYPDVKVELFRSGTEEVVSRLQAEAKAGQVKADVLLVADAPTFASLKKQDLLLSYSSPEAADIPADYKDADGAYTGTKVMATVLAVNSNKVKTMPDSWKVLTSPEASGKAIMPSPLYSGAAAYNVGVLTRQADFGWDYMQGLKTNAMTVIKGNGAVLKSVAGGEKDYGMIVDYLVARAKTEGSPVEMVYPSEGVPVITEPIGIMKASQNQEAAKAFVDFVLSEDGQKLAASLGYTPIRKGVAAPAGLKSIEEIKVLSASIDELEAAREDDKKKFGEMMGGK</sequence>
<evidence type="ECO:0000256" key="3">
    <source>
        <dbReference type="SAM" id="MobiDB-lite"/>
    </source>
</evidence>
<dbReference type="Proteomes" id="UP000198915">
    <property type="component" value="Unassembled WGS sequence"/>
</dbReference>
<evidence type="ECO:0000313" key="6">
    <source>
        <dbReference type="Proteomes" id="UP000198915"/>
    </source>
</evidence>
<gene>
    <name evidence="5" type="ORF">SAMN05518846_11035</name>
</gene>
<evidence type="ECO:0000256" key="2">
    <source>
        <dbReference type="PIRSR" id="PIRSR002825-1"/>
    </source>
</evidence>
<reference evidence="6" key="1">
    <citation type="submission" date="2016-10" db="EMBL/GenBank/DDBJ databases">
        <authorList>
            <person name="Varghese N."/>
            <person name="Submissions S."/>
        </authorList>
    </citation>
    <scope>NUCLEOTIDE SEQUENCE [LARGE SCALE GENOMIC DNA]</scope>
    <source>
        <strain evidence="6">OK042</strain>
    </source>
</reference>
<evidence type="ECO:0000256" key="4">
    <source>
        <dbReference type="SAM" id="SignalP"/>
    </source>
</evidence>
<dbReference type="RefSeq" id="WP_092270569.1">
    <property type="nucleotide sequence ID" value="NZ_CP176856.1"/>
</dbReference>
<proteinExistence type="predicted"/>
<dbReference type="GO" id="GO:0046872">
    <property type="term" value="F:metal ion binding"/>
    <property type="evidence" value="ECO:0007669"/>
    <property type="project" value="UniProtKB-KW"/>
</dbReference>
<accession>A0A1I3XQW0</accession>
<dbReference type="Gene3D" id="3.40.190.10">
    <property type="entry name" value="Periplasmic binding protein-like II"/>
    <property type="match status" value="2"/>
</dbReference>
<keyword evidence="1 4" id="KW-0732">Signal</keyword>
<protein>
    <submittedName>
        <fullName evidence="5">Iron(III) transport system substrate-binding protein</fullName>
    </submittedName>
</protein>
<feature type="binding site" evidence="2">
    <location>
        <position position="254"/>
    </location>
    <ligand>
        <name>Fe cation</name>
        <dbReference type="ChEBI" id="CHEBI:24875"/>
    </ligand>
</feature>
<dbReference type="PIRSF" id="PIRSF002825">
    <property type="entry name" value="CfbpA"/>
    <property type="match status" value="1"/>
</dbReference>
<dbReference type="InterPro" id="IPR026045">
    <property type="entry name" value="Ferric-bd"/>
</dbReference>
<feature type="chain" id="PRO_5039707243" evidence="4">
    <location>
        <begin position="24"/>
        <end position="362"/>
    </location>
</feature>
<organism evidence="5 6">
    <name type="scientific">Brevibacillus centrosporus</name>
    <dbReference type="NCBI Taxonomy" id="54910"/>
    <lineage>
        <taxon>Bacteria</taxon>
        <taxon>Bacillati</taxon>
        <taxon>Bacillota</taxon>
        <taxon>Bacilli</taxon>
        <taxon>Bacillales</taxon>
        <taxon>Paenibacillaceae</taxon>
        <taxon>Brevibacillus</taxon>
    </lineage>
</organism>
<evidence type="ECO:0000313" key="5">
    <source>
        <dbReference type="EMBL" id="SFK21908.1"/>
    </source>
</evidence>
<feature type="region of interest" description="Disordered" evidence="3">
    <location>
        <begin position="30"/>
        <end position="52"/>
    </location>
</feature>